<protein>
    <submittedName>
        <fullName evidence="2">Uncharacterized protein</fullName>
    </submittedName>
</protein>
<keyword evidence="3" id="KW-1185">Reference proteome</keyword>
<organism evidence="2 3">
    <name type="scientific">Mycolicibacterium hodleri</name>
    <dbReference type="NCBI Taxonomy" id="49897"/>
    <lineage>
        <taxon>Bacteria</taxon>
        <taxon>Bacillati</taxon>
        <taxon>Actinomycetota</taxon>
        <taxon>Actinomycetes</taxon>
        <taxon>Mycobacteriales</taxon>
        <taxon>Mycobacteriaceae</taxon>
        <taxon>Mycolicibacterium</taxon>
    </lineage>
</organism>
<comment type="caution">
    <text evidence="2">The sequence shown here is derived from an EMBL/GenBank/DDBJ whole genome shotgun (WGS) entry which is preliminary data.</text>
</comment>
<feature type="region of interest" description="Disordered" evidence="1">
    <location>
        <begin position="111"/>
        <end position="144"/>
    </location>
</feature>
<proteinExistence type="predicted"/>
<name>A0A502E4X4_9MYCO</name>
<gene>
    <name evidence="2" type="ORF">EAH80_18365</name>
</gene>
<dbReference type="EMBL" id="RCZG01000007">
    <property type="protein sequence ID" value="TPG32765.1"/>
    <property type="molecule type" value="Genomic_DNA"/>
</dbReference>
<evidence type="ECO:0000256" key="1">
    <source>
        <dbReference type="SAM" id="MobiDB-lite"/>
    </source>
</evidence>
<evidence type="ECO:0000313" key="2">
    <source>
        <dbReference type="EMBL" id="TPG32765.1"/>
    </source>
</evidence>
<reference evidence="2 3" key="1">
    <citation type="journal article" date="2019" name="Environ. Microbiol.">
        <title>Species interactions and distinct microbial communities in high Arctic permafrost affected cryosols are associated with the CH4 and CO2 gas fluxes.</title>
        <authorList>
            <person name="Altshuler I."/>
            <person name="Hamel J."/>
            <person name="Turney S."/>
            <person name="Magnuson E."/>
            <person name="Levesque R."/>
            <person name="Greer C."/>
            <person name="Whyte L.G."/>
        </authorList>
    </citation>
    <scope>NUCLEOTIDE SEQUENCE [LARGE SCALE GENOMIC DNA]</scope>
    <source>
        <strain evidence="2 3">S5.20</strain>
    </source>
</reference>
<sequence>MVDDAVPVLAGSVLVVGGESTDESGAGPEVPESVDVLAVSLGDELLGWASALPGLVVIATPSPSATAKAPTRPTYLALPIMAPHGEGCPAQRDTTPTVARRKTKCMIWRASLSPNPGRSSRPLGLLRTPPCPALQANSLGMAQP</sequence>
<accession>A0A502E4X4</accession>
<evidence type="ECO:0000313" key="3">
    <source>
        <dbReference type="Proteomes" id="UP000320095"/>
    </source>
</evidence>
<dbReference type="Proteomes" id="UP000320095">
    <property type="component" value="Unassembled WGS sequence"/>
</dbReference>
<feature type="compositionally biased region" description="Polar residues" evidence="1">
    <location>
        <begin position="135"/>
        <end position="144"/>
    </location>
</feature>
<dbReference type="AlphaFoldDB" id="A0A502E4X4"/>